<dbReference type="Proteomes" id="UP000276133">
    <property type="component" value="Unassembled WGS sequence"/>
</dbReference>
<sequence>MLWSYVLSYKLLSLKQLINLKCKTIIKTVVMFGSKTTTCYNFLPSRSYKMISEWYYMNF</sequence>
<keyword evidence="2" id="KW-1185">Reference proteome</keyword>
<organism evidence="1 2">
    <name type="scientific">Brachionus plicatilis</name>
    <name type="common">Marine rotifer</name>
    <name type="synonym">Brachionus muelleri</name>
    <dbReference type="NCBI Taxonomy" id="10195"/>
    <lineage>
        <taxon>Eukaryota</taxon>
        <taxon>Metazoa</taxon>
        <taxon>Spiralia</taxon>
        <taxon>Gnathifera</taxon>
        <taxon>Rotifera</taxon>
        <taxon>Eurotatoria</taxon>
        <taxon>Monogononta</taxon>
        <taxon>Pseudotrocha</taxon>
        <taxon>Ploima</taxon>
        <taxon>Brachionidae</taxon>
        <taxon>Brachionus</taxon>
    </lineage>
</organism>
<evidence type="ECO:0000313" key="2">
    <source>
        <dbReference type="Proteomes" id="UP000276133"/>
    </source>
</evidence>
<protein>
    <submittedName>
        <fullName evidence="1">Uncharacterized protein</fullName>
    </submittedName>
</protein>
<name>A0A3M7RU96_BRAPC</name>
<comment type="caution">
    <text evidence="1">The sequence shown here is derived from an EMBL/GenBank/DDBJ whole genome shotgun (WGS) entry which is preliminary data.</text>
</comment>
<gene>
    <name evidence="1" type="ORF">BpHYR1_027796</name>
</gene>
<dbReference type="EMBL" id="REGN01002592">
    <property type="protein sequence ID" value="RNA27144.1"/>
    <property type="molecule type" value="Genomic_DNA"/>
</dbReference>
<accession>A0A3M7RU96</accession>
<evidence type="ECO:0000313" key="1">
    <source>
        <dbReference type="EMBL" id="RNA27144.1"/>
    </source>
</evidence>
<proteinExistence type="predicted"/>
<dbReference type="AlphaFoldDB" id="A0A3M7RU96"/>
<reference evidence="1 2" key="1">
    <citation type="journal article" date="2018" name="Sci. Rep.">
        <title>Genomic signatures of local adaptation to the degree of environmental predictability in rotifers.</title>
        <authorList>
            <person name="Franch-Gras L."/>
            <person name="Hahn C."/>
            <person name="Garcia-Roger E.M."/>
            <person name="Carmona M.J."/>
            <person name="Serra M."/>
            <person name="Gomez A."/>
        </authorList>
    </citation>
    <scope>NUCLEOTIDE SEQUENCE [LARGE SCALE GENOMIC DNA]</scope>
    <source>
        <strain evidence="1">HYR1</strain>
    </source>
</reference>